<keyword evidence="5" id="KW-1185">Reference proteome</keyword>
<comment type="caution">
    <text evidence="4">The sequence shown here is derived from an EMBL/GenBank/DDBJ whole genome shotgun (WGS) entry which is preliminary data.</text>
</comment>
<accession>A0A9Q1H283</accession>
<evidence type="ECO:0000256" key="3">
    <source>
        <dbReference type="SAM" id="SignalP"/>
    </source>
</evidence>
<protein>
    <recommendedName>
        <fullName evidence="6">Ig-like domain-containing protein</fullName>
    </recommendedName>
</protein>
<proteinExistence type="predicted"/>
<dbReference type="AlphaFoldDB" id="A0A9Q1H283"/>
<feature type="compositionally biased region" description="Low complexity" evidence="1">
    <location>
        <begin position="466"/>
        <end position="478"/>
    </location>
</feature>
<feature type="transmembrane region" description="Helical" evidence="2">
    <location>
        <begin position="428"/>
        <end position="453"/>
    </location>
</feature>
<dbReference type="Proteomes" id="UP001152320">
    <property type="component" value="Chromosome 13"/>
</dbReference>
<feature type="region of interest" description="Disordered" evidence="1">
    <location>
        <begin position="460"/>
        <end position="493"/>
    </location>
</feature>
<keyword evidence="2" id="KW-1133">Transmembrane helix</keyword>
<feature type="signal peptide" evidence="3">
    <location>
        <begin position="1"/>
        <end position="25"/>
    </location>
</feature>
<evidence type="ECO:0000256" key="2">
    <source>
        <dbReference type="SAM" id="Phobius"/>
    </source>
</evidence>
<reference evidence="4" key="1">
    <citation type="submission" date="2021-10" db="EMBL/GenBank/DDBJ databases">
        <title>Tropical sea cucumber genome reveals ecological adaptation and Cuvierian tubules defense mechanism.</title>
        <authorList>
            <person name="Chen T."/>
        </authorList>
    </citation>
    <scope>NUCLEOTIDE SEQUENCE</scope>
    <source>
        <strain evidence="4">Nanhai2018</strain>
        <tissue evidence="4">Muscle</tissue>
    </source>
</reference>
<keyword evidence="2" id="KW-0472">Membrane</keyword>
<evidence type="ECO:0000313" key="5">
    <source>
        <dbReference type="Proteomes" id="UP001152320"/>
    </source>
</evidence>
<name>A0A9Q1H283_HOLLE</name>
<dbReference type="EMBL" id="JAIZAY010000013">
    <property type="protein sequence ID" value="KAJ8030794.1"/>
    <property type="molecule type" value="Genomic_DNA"/>
</dbReference>
<keyword evidence="2" id="KW-0812">Transmembrane</keyword>
<evidence type="ECO:0008006" key="6">
    <source>
        <dbReference type="Google" id="ProtNLM"/>
    </source>
</evidence>
<gene>
    <name evidence="4" type="ORF">HOLleu_27309</name>
</gene>
<keyword evidence="3" id="KW-0732">Signal</keyword>
<sequence>MYLYLTEFLGKAMYLYLLCVAFANGQRKVDVSVNGYMVVQTNVTTYTIHNPPDRIPRTLTISCLSFLGVNTTVSLLRNGSNLTDEFEHSTCTNRSLITQFKYTKENVNLLQGVYTCGFNFSSPSHNESRFEYYVESEIEINTTTTSEVCGSSVGFSGFAKEEVNLLCENSHYNLHANFSQAEQKLTSKYSLQVSLLKGHATFSCVLSYDNNLENICSHGFKVHESLNVNISPKHFTLDSHVLNFFCNSTPPRMLYWELIEDDENIFNLNSTGDLPKADGITIEIMQRAGWSSLRISTSVEGNISLGIQKVVCYAHPTGERSVAYASHVSLHENITTPSVNVCTCSPKTTTSSFDNDAEDTTKTNFSTTRNAIEQENTNPMQESSTVRQCCHNVTTNKKEEINKKEEVNKGEEINKEEEINKGEEINKWMIIAVFSLAIASFEALLLVIIAGIWTCRKCPTGDKNQSSKSGFSGGIISSETELHENPVYQPYDS</sequence>
<evidence type="ECO:0000256" key="1">
    <source>
        <dbReference type="SAM" id="MobiDB-lite"/>
    </source>
</evidence>
<organism evidence="4 5">
    <name type="scientific">Holothuria leucospilota</name>
    <name type="common">Black long sea cucumber</name>
    <name type="synonym">Mertensiothuria leucospilota</name>
    <dbReference type="NCBI Taxonomy" id="206669"/>
    <lineage>
        <taxon>Eukaryota</taxon>
        <taxon>Metazoa</taxon>
        <taxon>Echinodermata</taxon>
        <taxon>Eleutherozoa</taxon>
        <taxon>Echinozoa</taxon>
        <taxon>Holothuroidea</taxon>
        <taxon>Aspidochirotacea</taxon>
        <taxon>Aspidochirotida</taxon>
        <taxon>Holothuriidae</taxon>
        <taxon>Holothuria</taxon>
    </lineage>
</organism>
<evidence type="ECO:0000313" key="4">
    <source>
        <dbReference type="EMBL" id="KAJ8030794.1"/>
    </source>
</evidence>
<feature type="chain" id="PRO_5040341011" description="Ig-like domain-containing protein" evidence="3">
    <location>
        <begin position="26"/>
        <end position="493"/>
    </location>
</feature>